<dbReference type="Gene3D" id="3.10.310.10">
    <property type="entry name" value="Diaminopimelate Epimerase, Chain A, domain 1"/>
    <property type="match status" value="2"/>
</dbReference>
<keyword evidence="3" id="KW-1185">Reference proteome</keyword>
<sequence length="341" mass="36046">MNLPPLPSFSGSAPAVAAASPTTRIIDTHTGGEPTRLVVSGGPVLRGITMAERLQELRDFHDHWRRALVTEPRGSAVMVGALLTEAERPGSDAGVIFFNSAGYLGMCGHGSIGVVASLAHLGRIRPGPLRLDTPVGTIQAEFMLDGTVRIDNVPAYRLHHQVAVTVQGHTMHGDVAWGGNWFFVCADHGQTLTSDRVDALAAFTTQIRQALQAQDVRGAGGAEVDHIQLTGPALDPGNSGRNFVLCPGLSWDRSPCGTGTSAKLACLAAEGQLAPGSVWRQESVIGSVFEASYQHGEREGEVRPSLLGRAYVLLDGQFIAQPDDPFAWGWPAVSATPPSPD</sequence>
<protein>
    <submittedName>
        <fullName evidence="2">Proline racemase family protein</fullName>
    </submittedName>
</protein>
<reference evidence="2" key="1">
    <citation type="submission" date="2022-10" db="EMBL/GenBank/DDBJ databases">
        <title>Characterization and whole genome sequencing of a new Roseateles species, isolated from fresh water.</title>
        <authorList>
            <person name="Guliayeva D.Y."/>
            <person name="Akhremchuk A.E."/>
            <person name="Sikolenko M.A."/>
            <person name="Valentovich L.N."/>
            <person name="Sidarenka A.V."/>
        </authorList>
    </citation>
    <scope>NUCLEOTIDE SEQUENCE</scope>
    <source>
        <strain evidence="2">BIM B-1768</strain>
    </source>
</reference>
<organism evidence="2 3">
    <name type="scientific">Roseateles amylovorans</name>
    <dbReference type="NCBI Taxonomy" id="2978473"/>
    <lineage>
        <taxon>Bacteria</taxon>
        <taxon>Pseudomonadati</taxon>
        <taxon>Pseudomonadota</taxon>
        <taxon>Betaproteobacteria</taxon>
        <taxon>Burkholderiales</taxon>
        <taxon>Sphaerotilaceae</taxon>
        <taxon>Roseateles</taxon>
    </lineage>
</organism>
<dbReference type="PIRSF" id="PIRSF029792">
    <property type="entry name" value="Pro_racemase"/>
    <property type="match status" value="1"/>
</dbReference>
<proteinExistence type="inferred from homology"/>
<comment type="similarity">
    <text evidence="1">Belongs to the proline racemase family.</text>
</comment>
<evidence type="ECO:0000313" key="3">
    <source>
        <dbReference type="Proteomes" id="UP001064933"/>
    </source>
</evidence>
<dbReference type="PANTHER" id="PTHR33442:SF1">
    <property type="entry name" value="TRANS-3-HYDROXY-L-PROLINE DEHYDRATASE"/>
    <property type="match status" value="1"/>
</dbReference>
<gene>
    <name evidence="2" type="ORF">N4261_03255</name>
</gene>
<dbReference type="SFLD" id="SFLDS00028">
    <property type="entry name" value="Proline_Racemase"/>
    <property type="match status" value="1"/>
</dbReference>
<dbReference type="RefSeq" id="WP_261758789.1">
    <property type="nucleotide sequence ID" value="NZ_CP104562.2"/>
</dbReference>
<dbReference type="SUPFAM" id="SSF54506">
    <property type="entry name" value="Diaminopimelate epimerase-like"/>
    <property type="match status" value="1"/>
</dbReference>
<dbReference type="Pfam" id="PF05544">
    <property type="entry name" value="Pro_racemase"/>
    <property type="match status" value="1"/>
</dbReference>
<dbReference type="Proteomes" id="UP001064933">
    <property type="component" value="Chromosome"/>
</dbReference>
<dbReference type="EMBL" id="CP104562">
    <property type="protein sequence ID" value="UXH78969.1"/>
    <property type="molecule type" value="Genomic_DNA"/>
</dbReference>
<evidence type="ECO:0000313" key="2">
    <source>
        <dbReference type="EMBL" id="UXH78969.1"/>
    </source>
</evidence>
<name>A0ABY6B2N5_9BURK</name>
<evidence type="ECO:0000256" key="1">
    <source>
        <dbReference type="ARBA" id="ARBA00007529"/>
    </source>
</evidence>
<dbReference type="InterPro" id="IPR008794">
    <property type="entry name" value="Pro_racemase_fam"/>
</dbReference>
<accession>A0ABY6B2N5</accession>
<dbReference type="PANTHER" id="PTHR33442">
    <property type="entry name" value="TRANS-3-HYDROXY-L-PROLINE DEHYDRATASE"/>
    <property type="match status" value="1"/>
</dbReference>